<feature type="domain" description="UspA" evidence="2">
    <location>
        <begin position="2"/>
        <end position="139"/>
    </location>
</feature>
<dbReference type="InterPro" id="IPR014729">
    <property type="entry name" value="Rossmann-like_a/b/a_fold"/>
</dbReference>
<dbReference type="InterPro" id="IPR006016">
    <property type="entry name" value="UspA"/>
</dbReference>
<dbReference type="Gene3D" id="3.40.50.620">
    <property type="entry name" value="HUPs"/>
    <property type="match status" value="2"/>
</dbReference>
<comment type="caution">
    <text evidence="3">The sequence shown here is derived from an EMBL/GenBank/DDBJ whole genome shotgun (WGS) entry which is preliminary data.</text>
</comment>
<evidence type="ECO:0000256" key="1">
    <source>
        <dbReference type="ARBA" id="ARBA00008791"/>
    </source>
</evidence>
<evidence type="ECO:0000259" key="2">
    <source>
        <dbReference type="Pfam" id="PF00582"/>
    </source>
</evidence>
<dbReference type="PANTHER" id="PTHR43010">
    <property type="entry name" value="UNIVERSAL STRESS PROTEIN SLR1230"/>
    <property type="match status" value="1"/>
</dbReference>
<dbReference type="Proteomes" id="UP000316095">
    <property type="component" value="Unassembled WGS sequence"/>
</dbReference>
<proteinExistence type="inferred from homology"/>
<dbReference type="InterPro" id="IPR051688">
    <property type="entry name" value="USP_A"/>
</dbReference>
<dbReference type="PANTHER" id="PTHR43010:SF1">
    <property type="entry name" value="USPA DOMAIN-CONTAINING PROTEIN"/>
    <property type="match status" value="1"/>
</dbReference>
<dbReference type="InterPro" id="IPR006015">
    <property type="entry name" value="Universal_stress_UspA"/>
</dbReference>
<dbReference type="OrthoDB" id="6368426at2"/>
<dbReference type="CDD" id="cd00293">
    <property type="entry name" value="USP-like"/>
    <property type="match status" value="2"/>
</dbReference>
<dbReference type="PRINTS" id="PR01438">
    <property type="entry name" value="UNVRSLSTRESS"/>
</dbReference>
<comment type="similarity">
    <text evidence="1">Belongs to the universal stress protein A family.</text>
</comment>
<dbReference type="RefSeq" id="WP_146501871.1">
    <property type="nucleotide sequence ID" value="NZ_SJPG01000001.1"/>
</dbReference>
<dbReference type="AlphaFoldDB" id="A0A5C5X953"/>
<dbReference type="SUPFAM" id="SSF52402">
    <property type="entry name" value="Adenine nucleotide alpha hydrolases-like"/>
    <property type="match status" value="2"/>
</dbReference>
<dbReference type="EMBL" id="SJPG01000001">
    <property type="protein sequence ID" value="TWT59667.1"/>
    <property type="molecule type" value="Genomic_DNA"/>
</dbReference>
<sequence>MKFLLAHDGSEAALANEDFLINITDSNRAIAEIVSVIYPPHYGSFGYESMFIAAEMHESMRKEAALALENSTTKFNEANWQQSSHLVEGLPAQEIIANSKSLNADVIAVGSQRKSGFEKFLLGSVSSKIVRHAECTVMIHRGSTQPAGEKLRILLAYDGSDDSKKAVEFLKSYPWKSEIEVLIVRVIELVEAFNMDAIQHASAGWDDEVQASQQAIESVKVDLEATAASVETQLHQSQKVAEELLQTSDVWKPDLIVMGHQGHGAVAQYLLGSVAYRVAEHALCSVIIVR</sequence>
<accession>A0A5C5X953</accession>
<evidence type="ECO:0000313" key="3">
    <source>
        <dbReference type="EMBL" id="TWT59667.1"/>
    </source>
</evidence>
<reference evidence="3 4" key="1">
    <citation type="submission" date="2019-02" db="EMBL/GenBank/DDBJ databases">
        <title>Deep-cultivation of Planctomycetes and their phenomic and genomic characterization uncovers novel biology.</title>
        <authorList>
            <person name="Wiegand S."/>
            <person name="Jogler M."/>
            <person name="Boedeker C."/>
            <person name="Pinto D."/>
            <person name="Vollmers J."/>
            <person name="Rivas-Marin E."/>
            <person name="Kohn T."/>
            <person name="Peeters S.H."/>
            <person name="Heuer A."/>
            <person name="Rast P."/>
            <person name="Oberbeckmann S."/>
            <person name="Bunk B."/>
            <person name="Jeske O."/>
            <person name="Meyerdierks A."/>
            <person name="Storesund J.E."/>
            <person name="Kallscheuer N."/>
            <person name="Luecker S."/>
            <person name="Lage O.M."/>
            <person name="Pohl T."/>
            <person name="Merkel B.J."/>
            <person name="Hornburger P."/>
            <person name="Mueller R.-W."/>
            <person name="Bruemmer F."/>
            <person name="Labrenz M."/>
            <person name="Spormann A.M."/>
            <person name="Op Den Camp H."/>
            <person name="Overmann J."/>
            <person name="Amann R."/>
            <person name="Jetten M.S.M."/>
            <person name="Mascher T."/>
            <person name="Medema M.H."/>
            <person name="Devos D.P."/>
            <person name="Kaster A.-K."/>
            <person name="Ovreas L."/>
            <person name="Rohde M."/>
            <person name="Galperin M.Y."/>
            <person name="Jogler C."/>
        </authorList>
    </citation>
    <scope>NUCLEOTIDE SEQUENCE [LARGE SCALE GENOMIC DNA]</scope>
    <source>
        <strain evidence="3 4">Pan54</strain>
    </source>
</reference>
<organism evidence="3 4">
    <name type="scientific">Rubinisphaera italica</name>
    <dbReference type="NCBI Taxonomy" id="2527969"/>
    <lineage>
        <taxon>Bacteria</taxon>
        <taxon>Pseudomonadati</taxon>
        <taxon>Planctomycetota</taxon>
        <taxon>Planctomycetia</taxon>
        <taxon>Planctomycetales</taxon>
        <taxon>Planctomycetaceae</taxon>
        <taxon>Rubinisphaera</taxon>
    </lineage>
</organism>
<evidence type="ECO:0000313" key="4">
    <source>
        <dbReference type="Proteomes" id="UP000316095"/>
    </source>
</evidence>
<gene>
    <name evidence="3" type="primary">uspF</name>
    <name evidence="3" type="ORF">Pan54_03760</name>
</gene>
<keyword evidence="4" id="KW-1185">Reference proteome</keyword>
<dbReference type="Pfam" id="PF00582">
    <property type="entry name" value="Usp"/>
    <property type="match status" value="2"/>
</dbReference>
<feature type="domain" description="UspA" evidence="2">
    <location>
        <begin position="152"/>
        <end position="290"/>
    </location>
</feature>
<name>A0A5C5X953_9PLAN</name>
<protein>
    <submittedName>
        <fullName evidence="3">Universal stress protein F</fullName>
    </submittedName>
</protein>